<dbReference type="Gene3D" id="2.40.170.20">
    <property type="entry name" value="TonB-dependent receptor, beta-barrel domain"/>
    <property type="match status" value="1"/>
</dbReference>
<dbReference type="EMBL" id="JACATN010000002">
    <property type="protein sequence ID" value="MBT2161182.1"/>
    <property type="molecule type" value="Genomic_DNA"/>
</dbReference>
<evidence type="ECO:0000256" key="2">
    <source>
        <dbReference type="ARBA" id="ARBA00022448"/>
    </source>
</evidence>
<accession>A0ABS5WG75</accession>
<evidence type="ECO:0000256" key="5">
    <source>
        <dbReference type="ARBA" id="ARBA00023077"/>
    </source>
</evidence>
<evidence type="ECO:0000259" key="11">
    <source>
        <dbReference type="Pfam" id="PF00593"/>
    </source>
</evidence>
<dbReference type="RefSeq" id="WP_214611332.1">
    <property type="nucleotide sequence ID" value="NZ_JACATN010000002.1"/>
</dbReference>
<evidence type="ECO:0000256" key="3">
    <source>
        <dbReference type="ARBA" id="ARBA00022452"/>
    </source>
</evidence>
<feature type="domain" description="TonB-dependent receptor-like beta-barrel" evidence="11">
    <location>
        <begin position="425"/>
        <end position="783"/>
    </location>
</feature>
<dbReference type="Pfam" id="PF13715">
    <property type="entry name" value="CarbopepD_reg_2"/>
    <property type="match status" value="1"/>
</dbReference>
<keyword evidence="2 8" id="KW-0813">Transport</keyword>
<dbReference type="Proteomes" id="UP000740413">
    <property type="component" value="Unassembled WGS sequence"/>
</dbReference>
<evidence type="ECO:0000256" key="6">
    <source>
        <dbReference type="ARBA" id="ARBA00023136"/>
    </source>
</evidence>
<evidence type="ECO:0000256" key="9">
    <source>
        <dbReference type="RuleBase" id="RU003357"/>
    </source>
</evidence>
<dbReference type="InterPro" id="IPR012910">
    <property type="entry name" value="Plug_dom"/>
</dbReference>
<feature type="chain" id="PRO_5045443931" evidence="10">
    <location>
        <begin position="20"/>
        <end position="1031"/>
    </location>
</feature>
<dbReference type="InterPro" id="IPR023996">
    <property type="entry name" value="TonB-dep_OMP_SusC/RagA"/>
</dbReference>
<reference evidence="14" key="1">
    <citation type="submission" date="2023-07" db="EMBL/GenBank/DDBJ databases">
        <title>Zobellia barbeyronii sp. nov., a new marine flavobacterium, isolated from green and red algae.</title>
        <authorList>
            <person name="Nedashkovskaya O.I."/>
            <person name="Otstavnykh N."/>
            <person name="Zhukova N."/>
            <person name="Guzev K."/>
            <person name="Chausova V."/>
            <person name="Tekutyeva L."/>
            <person name="Mikhailov V."/>
            <person name="Isaeva M."/>
        </authorList>
    </citation>
    <scope>NUCLEOTIDE SEQUENCE [LARGE SCALE GENOMIC DNA]</scope>
    <source>
        <strain evidence="14">KMM 6746</strain>
    </source>
</reference>
<dbReference type="InterPro" id="IPR039426">
    <property type="entry name" value="TonB-dep_rcpt-like"/>
</dbReference>
<dbReference type="InterPro" id="IPR036942">
    <property type="entry name" value="Beta-barrel_TonB_sf"/>
</dbReference>
<dbReference type="InterPro" id="IPR000531">
    <property type="entry name" value="Beta-barrel_TonB"/>
</dbReference>
<name>A0ABS5WG75_9FLAO</name>
<evidence type="ECO:0000256" key="10">
    <source>
        <dbReference type="SAM" id="SignalP"/>
    </source>
</evidence>
<comment type="similarity">
    <text evidence="8 9">Belongs to the TonB-dependent receptor family.</text>
</comment>
<dbReference type="SUPFAM" id="SSF56935">
    <property type="entry name" value="Porins"/>
    <property type="match status" value="1"/>
</dbReference>
<keyword evidence="14" id="KW-1185">Reference proteome</keyword>
<evidence type="ECO:0000256" key="7">
    <source>
        <dbReference type="ARBA" id="ARBA00023237"/>
    </source>
</evidence>
<dbReference type="Pfam" id="PF07715">
    <property type="entry name" value="Plug"/>
    <property type="match status" value="1"/>
</dbReference>
<evidence type="ECO:0000259" key="12">
    <source>
        <dbReference type="Pfam" id="PF07715"/>
    </source>
</evidence>
<dbReference type="InterPro" id="IPR037066">
    <property type="entry name" value="Plug_dom_sf"/>
</dbReference>
<keyword evidence="10" id="KW-0732">Signal</keyword>
<evidence type="ECO:0000313" key="14">
    <source>
        <dbReference type="Proteomes" id="UP000740413"/>
    </source>
</evidence>
<evidence type="ECO:0000256" key="8">
    <source>
        <dbReference type="PROSITE-ProRule" id="PRU01360"/>
    </source>
</evidence>
<dbReference type="Gene3D" id="2.170.130.10">
    <property type="entry name" value="TonB-dependent receptor, plug domain"/>
    <property type="match status" value="1"/>
</dbReference>
<organism evidence="13 14">
    <name type="scientific">Zobellia barbeyronii</name>
    <dbReference type="NCBI Taxonomy" id="2748009"/>
    <lineage>
        <taxon>Bacteria</taxon>
        <taxon>Pseudomonadati</taxon>
        <taxon>Bacteroidota</taxon>
        <taxon>Flavobacteriia</taxon>
        <taxon>Flavobacteriales</taxon>
        <taxon>Flavobacteriaceae</taxon>
        <taxon>Zobellia</taxon>
    </lineage>
</organism>
<gene>
    <name evidence="13" type="ORF">HW347_07880</name>
</gene>
<dbReference type="PROSITE" id="PS52016">
    <property type="entry name" value="TONB_DEPENDENT_REC_3"/>
    <property type="match status" value="1"/>
</dbReference>
<evidence type="ECO:0000256" key="4">
    <source>
        <dbReference type="ARBA" id="ARBA00022692"/>
    </source>
</evidence>
<keyword evidence="3 8" id="KW-1134">Transmembrane beta strand</keyword>
<feature type="signal peptide" evidence="10">
    <location>
        <begin position="1"/>
        <end position="19"/>
    </location>
</feature>
<dbReference type="InterPro" id="IPR008969">
    <property type="entry name" value="CarboxyPept-like_regulatory"/>
</dbReference>
<protein>
    <submittedName>
        <fullName evidence="13">SusC/RagA family TonB-linked outer membrane protein</fullName>
    </submittedName>
</protein>
<proteinExistence type="inferred from homology"/>
<evidence type="ECO:0000256" key="1">
    <source>
        <dbReference type="ARBA" id="ARBA00004571"/>
    </source>
</evidence>
<feature type="domain" description="TonB-dependent receptor plug" evidence="12">
    <location>
        <begin position="111"/>
        <end position="246"/>
    </location>
</feature>
<keyword evidence="6 8" id="KW-0472">Membrane</keyword>
<sequence length="1031" mass="112435">MKNITLVMFALLCSYTSFGQTISGNVTDTKDVPLPGVSIVVARTNKGATTDFDGNYTITAAEGDALNFSYIGMKSKTVTIGADQTINVVLEEDAQQLNEVVVTALGIKKEKRSVGYAIQEIGSEELNRDNNGDVLSGIQGKVAGVNINSSSGAAGAGSSIIIRGITSLNPSANNQPLFVVDGIPISNEASTGNLLPSTGSNAPSSSEQFSFTNRGADLNPNDIESVSILKGPAATALYGVRAANGVIVITTKKGKNGETKFNLRTSIGWQEVNKTPDVQTKWREGRGGEIISTSNNNAPDGYDFADGNSFGFWTLGPEYGPNDKNYDNFKNFFNRAFTTNNSLNVSGGGENYTYFGSVSRSDDEGLVPNTYFDRTSLKLSGSINITDKFTVEPSLSYIVSDGRLPNGGDKSVMSSLSYWSPTIDINDYVLPNGDEKNYTAGVVDNPRYFAEVSYLDSKVNRILANTKFNYKFNDWAQVQYQLGVDNYHDSRLRFVPPDIDPGSATNGFIVDEGLNYNELTSNLFVTLSKDFSEDLSGSLLVGNQVSNTKSRRLTTRAEGLDPDNMTAFGQANNFFEDIGGAERKVVGLFGDFRLEYKNTLFLNVTGRNDWSSTLPKENRSFFYPSFNLSYVLSQTLQDAGSLPDFLTFAKFRASYAEVGKDASAYVGIYYDQPSNFPFGTVDGLSRDSSGGSSTLKPERTASVEFGGEFKFFNNRFGIDFTYYKQNSKDQILPVPVAQSSGYDTFVLNAGEIENRGLEALVNIVPIKTDNFKWDVTLNWSKVDAEVISLPNGVDEIIFADSGFPGVISKLEVGGAPGDLFGYVWEKHENGSRLIGEDGFPSIVANNPSDRVKVGSALPDWLGSISSTLKYKGLALSFLIERKEGGELYDSGQRNGIRNGVLQITEFRDATTVLDGVLANGSPNNIPVFIDENYYRNSAVYNRASEILVQDASWWRLRNVTLSYDLPTKLIKNTPFTTMGFSFTGTNLWLDTPFRGYDPEGSQFSAGTNAYGFTGLNIPNTKSFIFGLNLNF</sequence>
<dbReference type="NCBIfam" id="TIGR04057">
    <property type="entry name" value="SusC_RagA_signa"/>
    <property type="match status" value="1"/>
</dbReference>
<dbReference type="Pfam" id="PF00593">
    <property type="entry name" value="TonB_dep_Rec_b-barrel"/>
    <property type="match status" value="1"/>
</dbReference>
<comment type="subcellular location">
    <subcellularLocation>
        <location evidence="1 8">Cell outer membrane</location>
        <topology evidence="1 8">Multi-pass membrane protein</topology>
    </subcellularLocation>
</comment>
<dbReference type="NCBIfam" id="TIGR04056">
    <property type="entry name" value="OMP_RagA_SusC"/>
    <property type="match status" value="1"/>
</dbReference>
<keyword evidence="4 8" id="KW-0812">Transmembrane</keyword>
<comment type="caution">
    <text evidence="13">The sequence shown here is derived from an EMBL/GenBank/DDBJ whole genome shotgun (WGS) entry which is preliminary data.</text>
</comment>
<dbReference type="Gene3D" id="2.60.40.1120">
    <property type="entry name" value="Carboxypeptidase-like, regulatory domain"/>
    <property type="match status" value="1"/>
</dbReference>
<evidence type="ECO:0000313" key="13">
    <source>
        <dbReference type="EMBL" id="MBT2161182.1"/>
    </source>
</evidence>
<dbReference type="SUPFAM" id="SSF49464">
    <property type="entry name" value="Carboxypeptidase regulatory domain-like"/>
    <property type="match status" value="1"/>
</dbReference>
<dbReference type="InterPro" id="IPR023997">
    <property type="entry name" value="TonB-dep_OMP_SusC/RagA_CS"/>
</dbReference>
<keyword evidence="7 8" id="KW-0998">Cell outer membrane</keyword>
<keyword evidence="5 9" id="KW-0798">TonB box</keyword>